<feature type="compositionally biased region" description="Polar residues" evidence="1">
    <location>
        <begin position="24"/>
        <end position="36"/>
    </location>
</feature>
<dbReference type="PANTHER" id="PTHR48429">
    <property type="entry name" value="AGENET DOMAIN-CONTAINING PROTEIN"/>
    <property type="match status" value="1"/>
</dbReference>
<dbReference type="PANTHER" id="PTHR48429:SF1">
    <property type="entry name" value="AGENET DOMAIN-CONTAINING PROTEIN"/>
    <property type="match status" value="1"/>
</dbReference>
<protein>
    <recommendedName>
        <fullName evidence="4">Agenet-like domain-containing protein</fullName>
    </recommendedName>
</protein>
<feature type="compositionally biased region" description="Polar residues" evidence="1">
    <location>
        <begin position="46"/>
        <end position="57"/>
    </location>
</feature>
<dbReference type="InterPro" id="IPR055274">
    <property type="entry name" value="SWO1"/>
</dbReference>
<feature type="compositionally biased region" description="Basic and acidic residues" evidence="1">
    <location>
        <begin position="330"/>
        <end position="339"/>
    </location>
</feature>
<name>A0A426Z5W7_ENSVE</name>
<feature type="region of interest" description="Disordered" evidence="1">
    <location>
        <begin position="545"/>
        <end position="573"/>
    </location>
</feature>
<reference evidence="2 3" key="1">
    <citation type="journal article" date="2014" name="Agronomy (Basel)">
        <title>A Draft Genome Sequence for Ensete ventricosum, the Drought-Tolerant Tree Against Hunger.</title>
        <authorList>
            <person name="Harrison J."/>
            <person name="Moore K.A."/>
            <person name="Paszkiewicz K."/>
            <person name="Jones T."/>
            <person name="Grant M."/>
            <person name="Ambacheew D."/>
            <person name="Muzemil S."/>
            <person name="Studholme D.J."/>
        </authorList>
    </citation>
    <scope>NUCLEOTIDE SEQUENCE [LARGE SCALE GENOMIC DNA]</scope>
</reference>
<feature type="compositionally biased region" description="Polar residues" evidence="1">
    <location>
        <begin position="203"/>
        <end position="212"/>
    </location>
</feature>
<feature type="region of interest" description="Disordered" evidence="1">
    <location>
        <begin position="202"/>
        <end position="232"/>
    </location>
</feature>
<feature type="region of interest" description="Disordered" evidence="1">
    <location>
        <begin position="1"/>
        <end position="92"/>
    </location>
</feature>
<gene>
    <name evidence="2" type="ORF">B296_00045898</name>
</gene>
<proteinExistence type="predicted"/>
<feature type="compositionally biased region" description="Basic and acidic residues" evidence="1">
    <location>
        <begin position="1"/>
        <end position="16"/>
    </location>
</feature>
<dbReference type="EMBL" id="AMZH03008246">
    <property type="protein sequence ID" value="RRT59359.1"/>
    <property type="molecule type" value="Genomic_DNA"/>
</dbReference>
<comment type="caution">
    <text evidence="2">The sequence shown here is derived from an EMBL/GenBank/DDBJ whole genome shotgun (WGS) entry which is preliminary data.</text>
</comment>
<evidence type="ECO:0000256" key="1">
    <source>
        <dbReference type="SAM" id="MobiDB-lite"/>
    </source>
</evidence>
<feature type="compositionally biased region" description="Basic and acidic residues" evidence="1">
    <location>
        <begin position="558"/>
        <end position="570"/>
    </location>
</feature>
<feature type="non-terminal residue" evidence="2">
    <location>
        <position position="1"/>
    </location>
</feature>
<organism evidence="2 3">
    <name type="scientific">Ensete ventricosum</name>
    <name type="common">Abyssinian banana</name>
    <name type="synonym">Musa ensete</name>
    <dbReference type="NCBI Taxonomy" id="4639"/>
    <lineage>
        <taxon>Eukaryota</taxon>
        <taxon>Viridiplantae</taxon>
        <taxon>Streptophyta</taxon>
        <taxon>Embryophyta</taxon>
        <taxon>Tracheophyta</taxon>
        <taxon>Spermatophyta</taxon>
        <taxon>Magnoliopsida</taxon>
        <taxon>Liliopsida</taxon>
        <taxon>Zingiberales</taxon>
        <taxon>Musaceae</taxon>
        <taxon>Ensete</taxon>
    </lineage>
</organism>
<accession>A0A426Z5W7</accession>
<feature type="region of interest" description="Disordered" evidence="1">
    <location>
        <begin position="293"/>
        <end position="339"/>
    </location>
</feature>
<evidence type="ECO:0008006" key="4">
    <source>
        <dbReference type="Google" id="ProtNLM"/>
    </source>
</evidence>
<sequence length="661" mass="72094">VGNSKGDTKEKSQEKHGRGRKKNPVSTSTFPDSATRNKTHTEVETQNRAATPSTKNASVSEKSRKKKKNSEVSLETGKDLLSATPGSISMDKDKIRGPCSIISTAQKTIRKRVEASSAAIKRAENLDAILKAAEMVAEAVSQAGTIVAMGEPLPFSINELVEAGPEGHWRHHCATMGNMTEAIDVQVRENFDLDVASDHEIVAQQSNEQSSNHNEKKKVSNTDEMSPGNKNYEKSLNPRFLVLVPSPEYSVSNFNTNKISQVVVDEGGLRRAWFSAWVVDVEDGKAQVCYKDLSKKGKGDTPNEKRQKLGQVDANNNSEIAEGEMGTMSRNDHTDGSGKLEESRQLSTLGKDVIISFGNDVGGANNTDTLKVRRAGLQKIGSKMVFGVPKPGKKRKFMEVSKHYTKDKTEKADYVKSVNSLLPQASQSWRNISKVDVKGKRATNLNTRGQKPVKSQNVQISSSVDKEKLPVTTASVLNGEKSSLRTTFSNEEKKMSMEIGSFSQLGRVDMPVVGSSVPCIPSFKMNSSSVEAEVGEKGNVLSAVEKSNSSESEAYENPGKRSADVIEPRRSNRRIQPTSRVSFAETSLCMKCYFSRNSLVNLVHEPQSIGSFLFLQLLEGLQSSLIIPKSPAVAYDRGAKTMHRGVTASRGSNSSSLLDES</sequence>
<dbReference type="Proteomes" id="UP000287651">
    <property type="component" value="Unassembled WGS sequence"/>
</dbReference>
<evidence type="ECO:0000313" key="3">
    <source>
        <dbReference type="Proteomes" id="UP000287651"/>
    </source>
</evidence>
<evidence type="ECO:0000313" key="2">
    <source>
        <dbReference type="EMBL" id="RRT59359.1"/>
    </source>
</evidence>
<feature type="compositionally biased region" description="Basic and acidic residues" evidence="1">
    <location>
        <begin position="293"/>
        <end position="307"/>
    </location>
</feature>
<dbReference type="AlphaFoldDB" id="A0A426Z5W7"/>